<keyword evidence="3" id="KW-1185">Reference proteome</keyword>
<feature type="chain" id="PRO_5020027390" evidence="1">
    <location>
        <begin position="19"/>
        <end position="157"/>
    </location>
</feature>
<dbReference type="EMBL" id="BGZK01000963">
    <property type="protein sequence ID" value="GBP66650.1"/>
    <property type="molecule type" value="Genomic_DNA"/>
</dbReference>
<protein>
    <submittedName>
        <fullName evidence="2">Uncharacterized protein</fullName>
    </submittedName>
</protein>
<accession>A0A4C1XU59</accession>
<gene>
    <name evidence="2" type="ORF">EVAR_50475_1</name>
</gene>
<name>A0A4C1XU59_EUMVA</name>
<sequence length="157" mass="17509">MMKLVVLALCLFVAVAYASPVFEEETAPESARLPMGAERACTFSVCLSLCRALGYPTASASTRTPASAGAELCVIVTCLRDIEGFLRVVDSGRAPRPFTDRNHQWRGRFAYLASPRCPLVRVDFEDIPDYDQRESGLRLRHLQVFTPDLHARLNTLY</sequence>
<dbReference type="OrthoDB" id="6905030at2759"/>
<evidence type="ECO:0000313" key="3">
    <source>
        <dbReference type="Proteomes" id="UP000299102"/>
    </source>
</evidence>
<organism evidence="2 3">
    <name type="scientific">Eumeta variegata</name>
    <name type="common">Bagworm moth</name>
    <name type="synonym">Eumeta japonica</name>
    <dbReference type="NCBI Taxonomy" id="151549"/>
    <lineage>
        <taxon>Eukaryota</taxon>
        <taxon>Metazoa</taxon>
        <taxon>Ecdysozoa</taxon>
        <taxon>Arthropoda</taxon>
        <taxon>Hexapoda</taxon>
        <taxon>Insecta</taxon>
        <taxon>Pterygota</taxon>
        <taxon>Neoptera</taxon>
        <taxon>Endopterygota</taxon>
        <taxon>Lepidoptera</taxon>
        <taxon>Glossata</taxon>
        <taxon>Ditrysia</taxon>
        <taxon>Tineoidea</taxon>
        <taxon>Psychidae</taxon>
        <taxon>Oiketicinae</taxon>
        <taxon>Eumeta</taxon>
    </lineage>
</organism>
<comment type="caution">
    <text evidence="2">The sequence shown here is derived from an EMBL/GenBank/DDBJ whole genome shotgun (WGS) entry which is preliminary data.</text>
</comment>
<reference evidence="2 3" key="1">
    <citation type="journal article" date="2019" name="Commun. Biol.">
        <title>The bagworm genome reveals a unique fibroin gene that provides high tensile strength.</title>
        <authorList>
            <person name="Kono N."/>
            <person name="Nakamura H."/>
            <person name="Ohtoshi R."/>
            <person name="Tomita M."/>
            <person name="Numata K."/>
            <person name="Arakawa K."/>
        </authorList>
    </citation>
    <scope>NUCLEOTIDE SEQUENCE [LARGE SCALE GENOMIC DNA]</scope>
</reference>
<dbReference type="Proteomes" id="UP000299102">
    <property type="component" value="Unassembled WGS sequence"/>
</dbReference>
<feature type="signal peptide" evidence="1">
    <location>
        <begin position="1"/>
        <end position="18"/>
    </location>
</feature>
<dbReference type="AlphaFoldDB" id="A0A4C1XU59"/>
<evidence type="ECO:0000256" key="1">
    <source>
        <dbReference type="SAM" id="SignalP"/>
    </source>
</evidence>
<evidence type="ECO:0000313" key="2">
    <source>
        <dbReference type="EMBL" id="GBP66650.1"/>
    </source>
</evidence>
<proteinExistence type="predicted"/>
<keyword evidence="1" id="KW-0732">Signal</keyword>